<dbReference type="InterPro" id="IPR042116">
    <property type="entry name" value="TypA/BipA_C"/>
</dbReference>
<dbReference type="AlphaFoldDB" id="X1T4G6"/>
<feature type="domain" description="TypA/BipA C-terminal" evidence="1">
    <location>
        <begin position="4"/>
        <end position="112"/>
    </location>
</feature>
<comment type="caution">
    <text evidence="2">The sequence shown here is derived from an EMBL/GenBank/DDBJ whole genome shotgun (WGS) entry which is preliminary data.</text>
</comment>
<reference evidence="2" key="1">
    <citation type="journal article" date="2014" name="Front. Microbiol.">
        <title>High frequency of phylogenetically diverse reductive dehalogenase-homologous genes in deep subseafloor sedimentary metagenomes.</title>
        <authorList>
            <person name="Kawai M."/>
            <person name="Futagami T."/>
            <person name="Toyoda A."/>
            <person name="Takaki Y."/>
            <person name="Nishi S."/>
            <person name="Hori S."/>
            <person name="Arai W."/>
            <person name="Tsubouchi T."/>
            <person name="Morono Y."/>
            <person name="Uchiyama I."/>
            <person name="Ito T."/>
            <person name="Fujiyama A."/>
            <person name="Inagaki F."/>
            <person name="Takami H."/>
        </authorList>
    </citation>
    <scope>NUCLEOTIDE SEQUENCE</scope>
    <source>
        <strain evidence="2">Expedition CK06-06</strain>
    </source>
</reference>
<dbReference type="Gene3D" id="2.40.50.250">
    <property type="entry name" value="bipa protein"/>
    <property type="match status" value="1"/>
</dbReference>
<dbReference type="FunFam" id="2.40.50.250:FF:000001">
    <property type="entry name" value="GTP-binding protein TypA"/>
    <property type="match status" value="1"/>
</dbReference>
<sequence>GKRNGALIALETGTSIAYSIDKLQDRGKFFVEPNEEIYAGQVIGEGTRYDDLVINVIKTKKLSNMRASGSDEKTSIAPAVKFSLEEAMEYIGEDEYVEVTPKSIRLRKILLSEHERKKKKKSVG</sequence>
<gene>
    <name evidence="2" type="ORF">S12H4_24885</name>
</gene>
<evidence type="ECO:0000313" key="2">
    <source>
        <dbReference type="EMBL" id="GAI82470.1"/>
    </source>
</evidence>
<feature type="non-terminal residue" evidence="2">
    <location>
        <position position="1"/>
    </location>
</feature>
<accession>X1T4G6</accession>
<dbReference type="EMBL" id="BARW01013677">
    <property type="protein sequence ID" value="GAI82470.1"/>
    <property type="molecule type" value="Genomic_DNA"/>
</dbReference>
<protein>
    <recommendedName>
        <fullName evidence="1">TypA/BipA C-terminal domain-containing protein</fullName>
    </recommendedName>
</protein>
<dbReference type="InterPro" id="IPR048876">
    <property type="entry name" value="BipA_C"/>
</dbReference>
<organism evidence="2">
    <name type="scientific">marine sediment metagenome</name>
    <dbReference type="NCBI Taxonomy" id="412755"/>
    <lineage>
        <taxon>unclassified sequences</taxon>
        <taxon>metagenomes</taxon>
        <taxon>ecological metagenomes</taxon>
    </lineage>
</organism>
<evidence type="ECO:0000259" key="1">
    <source>
        <dbReference type="Pfam" id="PF21018"/>
    </source>
</evidence>
<name>X1T4G6_9ZZZZ</name>
<dbReference type="Pfam" id="PF21018">
    <property type="entry name" value="BipA_C"/>
    <property type="match status" value="1"/>
</dbReference>
<proteinExistence type="predicted"/>